<reference evidence="3 4" key="1">
    <citation type="journal article" date="2021" name="Syst. Appl. Microbiol.">
        <title>Persephonella atlantica sp. nov.: How to adapt to physico-chemical gradients in high temperature hydrothermal habitats.</title>
        <authorList>
            <person name="Francois D.X."/>
            <person name="Godfroy A."/>
            <person name="Mathien C."/>
            <person name="Aube J."/>
            <person name="Cathalot C."/>
            <person name="Lesongeur F."/>
            <person name="L'Haridon S."/>
            <person name="Philippon X."/>
            <person name="Roussel E.G."/>
        </authorList>
    </citation>
    <scope>NUCLEOTIDE SEQUENCE [LARGE SCALE GENOMIC DNA]</scope>
    <source>
        <strain evidence="3 4">MO1340</strain>
    </source>
</reference>
<evidence type="ECO:0000313" key="3">
    <source>
        <dbReference type="EMBL" id="MBK3331915.1"/>
    </source>
</evidence>
<dbReference type="Pfam" id="PF12158">
    <property type="entry name" value="DUF3592"/>
    <property type="match status" value="1"/>
</dbReference>
<name>A0ABS1GG73_9AQUI</name>
<feature type="transmembrane region" description="Helical" evidence="1">
    <location>
        <begin position="126"/>
        <end position="150"/>
    </location>
</feature>
<evidence type="ECO:0000256" key="1">
    <source>
        <dbReference type="SAM" id="Phobius"/>
    </source>
</evidence>
<proteinExistence type="predicted"/>
<dbReference type="RefSeq" id="WP_200673314.1">
    <property type="nucleotide sequence ID" value="NZ_JAACYA010000001.1"/>
</dbReference>
<feature type="domain" description="DUF3592" evidence="2">
    <location>
        <begin position="38"/>
        <end position="120"/>
    </location>
</feature>
<accession>A0ABS1GG73</accession>
<evidence type="ECO:0000313" key="4">
    <source>
        <dbReference type="Proteomes" id="UP000772812"/>
    </source>
</evidence>
<dbReference type="InterPro" id="IPR021994">
    <property type="entry name" value="DUF3592"/>
</dbReference>
<dbReference type="Proteomes" id="UP000772812">
    <property type="component" value="Unassembled WGS sequence"/>
</dbReference>
<protein>
    <submittedName>
        <fullName evidence="3">DUF3592 domain-containing protein</fullName>
    </submittedName>
</protein>
<gene>
    <name evidence="3" type="ORF">GWK41_02385</name>
</gene>
<keyword evidence="1" id="KW-0812">Transmembrane</keyword>
<dbReference type="EMBL" id="JAACYA010000001">
    <property type="protein sequence ID" value="MBK3331915.1"/>
    <property type="molecule type" value="Genomic_DNA"/>
</dbReference>
<keyword evidence="1" id="KW-0472">Membrane</keyword>
<sequence>MMSKLLFIPFGLWLVFAGSVSTYLFYRLVRIFFWKKAEGKIIKSKLKKDSSTISYDTYLPDIKYEYTVKGKKFVGNRIFISDFESDKNTIQRLIDKFPEGSKVKVFYNPFRPSESILLRSYHSGMFIQLLVFFSMLSVFIFTLVFEIIYYGSDISGIAEFVKNLLHRLIYGEEQ</sequence>
<organism evidence="3 4">
    <name type="scientific">Persephonella atlantica</name>
    <dbReference type="NCBI Taxonomy" id="2699429"/>
    <lineage>
        <taxon>Bacteria</taxon>
        <taxon>Pseudomonadati</taxon>
        <taxon>Aquificota</taxon>
        <taxon>Aquificia</taxon>
        <taxon>Aquificales</taxon>
        <taxon>Hydrogenothermaceae</taxon>
        <taxon>Persephonella</taxon>
    </lineage>
</organism>
<keyword evidence="1" id="KW-1133">Transmembrane helix</keyword>
<feature type="transmembrane region" description="Helical" evidence="1">
    <location>
        <begin position="6"/>
        <end position="26"/>
    </location>
</feature>
<keyword evidence="4" id="KW-1185">Reference proteome</keyword>
<evidence type="ECO:0000259" key="2">
    <source>
        <dbReference type="Pfam" id="PF12158"/>
    </source>
</evidence>
<comment type="caution">
    <text evidence="3">The sequence shown here is derived from an EMBL/GenBank/DDBJ whole genome shotgun (WGS) entry which is preliminary data.</text>
</comment>